<evidence type="ECO:0000256" key="1">
    <source>
        <dbReference type="ARBA" id="ARBA00023157"/>
    </source>
</evidence>
<comment type="caution">
    <text evidence="4">The sequence shown here is derived from an EMBL/GenBank/DDBJ whole genome shotgun (WGS) entry which is preliminary data.</text>
</comment>
<keyword evidence="2" id="KW-0732">Signal</keyword>
<reference evidence="4" key="1">
    <citation type="submission" date="2021-06" db="EMBL/GenBank/DDBJ databases">
        <authorList>
            <person name="Hodson N. C."/>
            <person name="Mongue J. A."/>
            <person name="Jaron S. K."/>
        </authorList>
    </citation>
    <scope>NUCLEOTIDE SEQUENCE</scope>
</reference>
<dbReference type="GO" id="GO:0004252">
    <property type="term" value="F:serine-type endopeptidase activity"/>
    <property type="evidence" value="ECO:0007669"/>
    <property type="project" value="InterPro"/>
</dbReference>
<dbReference type="PROSITE" id="PS00134">
    <property type="entry name" value="TRYPSIN_HIS"/>
    <property type="match status" value="1"/>
</dbReference>
<dbReference type="EMBL" id="CAJVCH010557996">
    <property type="protein sequence ID" value="CAG7830896.1"/>
    <property type="molecule type" value="Genomic_DNA"/>
</dbReference>
<feature type="non-terminal residue" evidence="4">
    <location>
        <position position="1"/>
    </location>
</feature>
<gene>
    <name evidence="4" type="ORF">AFUS01_LOCUS40664</name>
</gene>
<accession>A0A8J2Q2H1</accession>
<sequence length="78" mass="9090">MIFQLLFLFSFLADKADPETAKQKILNGEDAQPGEFPWMISIQYFFKNKWEHSCGGAIIDHRHIISAAHCWFNKNLPH</sequence>
<dbReference type="InterPro" id="IPR001254">
    <property type="entry name" value="Trypsin_dom"/>
</dbReference>
<dbReference type="AlphaFoldDB" id="A0A8J2Q2H1"/>
<protein>
    <recommendedName>
        <fullName evidence="3">Peptidase S1 domain-containing protein</fullName>
    </recommendedName>
</protein>
<dbReference type="Proteomes" id="UP000708208">
    <property type="component" value="Unassembled WGS sequence"/>
</dbReference>
<keyword evidence="1" id="KW-1015">Disulfide bond</keyword>
<evidence type="ECO:0000259" key="3">
    <source>
        <dbReference type="Pfam" id="PF00089"/>
    </source>
</evidence>
<evidence type="ECO:0000313" key="4">
    <source>
        <dbReference type="EMBL" id="CAG7830896.1"/>
    </source>
</evidence>
<feature type="signal peptide" evidence="2">
    <location>
        <begin position="1"/>
        <end position="18"/>
    </location>
</feature>
<dbReference type="OrthoDB" id="8440449at2759"/>
<organism evidence="4 5">
    <name type="scientific">Allacma fusca</name>
    <dbReference type="NCBI Taxonomy" id="39272"/>
    <lineage>
        <taxon>Eukaryota</taxon>
        <taxon>Metazoa</taxon>
        <taxon>Ecdysozoa</taxon>
        <taxon>Arthropoda</taxon>
        <taxon>Hexapoda</taxon>
        <taxon>Collembola</taxon>
        <taxon>Symphypleona</taxon>
        <taxon>Sminthuridae</taxon>
        <taxon>Allacma</taxon>
    </lineage>
</organism>
<name>A0A8J2Q2H1_9HEXA</name>
<evidence type="ECO:0000313" key="5">
    <source>
        <dbReference type="Proteomes" id="UP000708208"/>
    </source>
</evidence>
<feature type="domain" description="Peptidase S1" evidence="3">
    <location>
        <begin position="25"/>
        <end position="73"/>
    </location>
</feature>
<evidence type="ECO:0000256" key="2">
    <source>
        <dbReference type="SAM" id="SignalP"/>
    </source>
</evidence>
<dbReference type="PANTHER" id="PTHR24252:SF8">
    <property type="entry name" value="ACROSIN"/>
    <property type="match status" value="1"/>
</dbReference>
<feature type="chain" id="PRO_5035163688" description="Peptidase S1 domain-containing protein" evidence="2">
    <location>
        <begin position="19"/>
        <end position="78"/>
    </location>
</feature>
<dbReference type="PANTHER" id="PTHR24252">
    <property type="entry name" value="ACROSIN-RELATED"/>
    <property type="match status" value="1"/>
</dbReference>
<dbReference type="GO" id="GO:0006508">
    <property type="term" value="P:proteolysis"/>
    <property type="evidence" value="ECO:0007669"/>
    <property type="project" value="InterPro"/>
</dbReference>
<proteinExistence type="predicted"/>
<keyword evidence="5" id="KW-1185">Reference proteome</keyword>
<dbReference type="Pfam" id="PF00089">
    <property type="entry name" value="Trypsin"/>
    <property type="match status" value="1"/>
</dbReference>
<dbReference type="InterPro" id="IPR018114">
    <property type="entry name" value="TRYPSIN_HIS"/>
</dbReference>